<accession>A0ABQ9Y1N7</accession>
<organism evidence="3 4">
    <name type="scientific">Blattamonas nauphoetae</name>
    <dbReference type="NCBI Taxonomy" id="2049346"/>
    <lineage>
        <taxon>Eukaryota</taxon>
        <taxon>Metamonada</taxon>
        <taxon>Preaxostyla</taxon>
        <taxon>Oxymonadida</taxon>
        <taxon>Blattamonas</taxon>
    </lineage>
</organism>
<dbReference type="InterPro" id="IPR043154">
    <property type="entry name" value="Sec-1-like_dom1"/>
</dbReference>
<protein>
    <submittedName>
        <fullName evidence="3">Vacuolar protein sorting-associated protein 33A</fullName>
    </submittedName>
</protein>
<keyword evidence="4" id="KW-1185">Reference proteome</keyword>
<feature type="compositionally biased region" description="Low complexity" evidence="2">
    <location>
        <begin position="590"/>
        <end position="603"/>
    </location>
</feature>
<dbReference type="InterPro" id="IPR043127">
    <property type="entry name" value="Sec-1-like_dom3a"/>
</dbReference>
<evidence type="ECO:0000313" key="4">
    <source>
        <dbReference type="Proteomes" id="UP001281761"/>
    </source>
</evidence>
<evidence type="ECO:0000256" key="1">
    <source>
        <dbReference type="ARBA" id="ARBA00009884"/>
    </source>
</evidence>
<dbReference type="InterPro" id="IPR043155">
    <property type="entry name" value="VPS33_dom3b"/>
</dbReference>
<dbReference type="Pfam" id="PF00995">
    <property type="entry name" value="Sec1"/>
    <property type="match status" value="1"/>
</dbReference>
<dbReference type="Gene3D" id="1.25.40.850">
    <property type="match status" value="1"/>
</dbReference>
<dbReference type="EMBL" id="JARBJD010000044">
    <property type="protein sequence ID" value="KAK2957658.1"/>
    <property type="molecule type" value="Genomic_DNA"/>
</dbReference>
<dbReference type="Gene3D" id="3.90.830.10">
    <property type="entry name" value="Syntaxin Binding Protein 1, Chain A, domain 2"/>
    <property type="match status" value="1"/>
</dbReference>
<sequence length="684" mass="75970">MSSESPSSQPKPGASPQSIIVSRVRQLSAKVLGEALEKIAGTILIVTENSVINALEITVGTPFLKERSVEGFGLIQMESPNTQAQNLVFLINPTLPNIHRVMSIAKHTTGKKFHILFIPNELPFCKQILKDNGMANTFSRQITNWHWIALDNDLLTLDMPFVFRYTAVDGDWSPLYFLSSGILDILSVTKPRTLTRILAKGDLSSFVADRILDGLTKSDKRTPTEEDNDLPQINNLILLDRSVDLVTPTATQLTYLGLIDETVGIETGCIQGDFGPEGKKIRFFLRPNDQILREIQDKSFNAVGRSLHQKALEIAEKEKSYKDQTDMNKLRTFVKELEDLTQQHQNLAIHTKLAERTRGIISERRFHEQLEVEQSLFEQTDSIGVGGTTGSSITNAGLGGEKVPNSSAAEYIEDKMGLGVSPWKALRLMSLYTQCCTIKQKVYDNLKAAFVQTYGFHHVHTLWNAELAGILRNPGKESGEAERDKGGVWNYAKTVKNLKAVVDDDDEINPRDFAYTYASYAPISVRLVQYAFSPQRGWGLPAVDDTLRLHTTGEKHTHRLTYNTSVITASSSINLSTLLDPSATTDSRHTTQSQSHQNTTFVSVSTDTPDTLTPLSTSSVTLVVFIGGITYAEIAALRQLQKILNTTIVIATTSIITGSRLCESMKETIRNRLSWNPQMGISKR</sequence>
<reference evidence="3 4" key="1">
    <citation type="journal article" date="2022" name="bioRxiv">
        <title>Genomics of Preaxostyla Flagellates Illuminates Evolutionary Transitions and the Path Towards Mitochondrial Loss.</title>
        <authorList>
            <person name="Novak L.V.F."/>
            <person name="Treitli S.C."/>
            <person name="Pyrih J."/>
            <person name="Halakuc P."/>
            <person name="Pipaliya S.V."/>
            <person name="Vacek V."/>
            <person name="Brzon O."/>
            <person name="Soukal P."/>
            <person name="Eme L."/>
            <person name="Dacks J.B."/>
            <person name="Karnkowska A."/>
            <person name="Elias M."/>
            <person name="Hampl V."/>
        </authorList>
    </citation>
    <scope>NUCLEOTIDE SEQUENCE [LARGE SCALE GENOMIC DNA]</scope>
    <source>
        <strain evidence="3">NAU3</strain>
        <tissue evidence="3">Gut</tissue>
    </source>
</reference>
<dbReference type="Proteomes" id="UP001281761">
    <property type="component" value="Unassembled WGS sequence"/>
</dbReference>
<dbReference type="Gene3D" id="3.40.50.1910">
    <property type="match status" value="2"/>
</dbReference>
<proteinExistence type="inferred from homology"/>
<dbReference type="InterPro" id="IPR036045">
    <property type="entry name" value="Sec1-like_sf"/>
</dbReference>
<name>A0ABQ9Y1N7_9EUKA</name>
<evidence type="ECO:0000313" key="3">
    <source>
        <dbReference type="EMBL" id="KAK2957658.1"/>
    </source>
</evidence>
<comment type="similarity">
    <text evidence="1">Belongs to the STXBP/unc-18/SEC1 family.</text>
</comment>
<dbReference type="Gene3D" id="3.40.50.2060">
    <property type="match status" value="1"/>
</dbReference>
<gene>
    <name evidence="3" type="ORF">BLNAU_7313</name>
</gene>
<dbReference type="InterPro" id="IPR027482">
    <property type="entry name" value="Sec1-like_dom2"/>
</dbReference>
<dbReference type="SUPFAM" id="SSF56815">
    <property type="entry name" value="Sec1/munc18-like (SM) proteins"/>
    <property type="match status" value="1"/>
</dbReference>
<evidence type="ECO:0000256" key="2">
    <source>
        <dbReference type="SAM" id="MobiDB-lite"/>
    </source>
</evidence>
<comment type="caution">
    <text evidence="3">The sequence shown here is derived from an EMBL/GenBank/DDBJ whole genome shotgun (WGS) entry which is preliminary data.</text>
</comment>
<feature type="region of interest" description="Disordered" evidence="2">
    <location>
        <begin position="580"/>
        <end position="603"/>
    </location>
</feature>
<dbReference type="PANTHER" id="PTHR11679">
    <property type="entry name" value="VESICLE PROTEIN SORTING-ASSOCIATED"/>
    <property type="match status" value="1"/>
</dbReference>
<dbReference type="InterPro" id="IPR001619">
    <property type="entry name" value="Sec1-like"/>
</dbReference>